<dbReference type="GO" id="GO:0005667">
    <property type="term" value="C:transcription regulator complex"/>
    <property type="evidence" value="ECO:0007669"/>
    <property type="project" value="TreeGrafter"/>
</dbReference>
<dbReference type="PANTHER" id="PTHR14003:SF19">
    <property type="entry name" value="YY2 TRANSCRIPTION FACTOR"/>
    <property type="match status" value="1"/>
</dbReference>
<dbReference type="GO" id="GO:0031519">
    <property type="term" value="C:PcG protein complex"/>
    <property type="evidence" value="ECO:0007669"/>
    <property type="project" value="TreeGrafter"/>
</dbReference>
<dbReference type="EMBL" id="JABEBT010000004">
    <property type="protein sequence ID" value="KAF7639643.1"/>
    <property type="molecule type" value="Genomic_DNA"/>
</dbReference>
<evidence type="ECO:0000256" key="2">
    <source>
        <dbReference type="ARBA" id="ARBA00022737"/>
    </source>
</evidence>
<accession>A0A8T0A3W6</accession>
<feature type="non-terminal residue" evidence="7">
    <location>
        <position position="1"/>
    </location>
</feature>
<dbReference type="GO" id="GO:0000981">
    <property type="term" value="F:DNA-binding transcription factor activity, RNA polymerase II-specific"/>
    <property type="evidence" value="ECO:0007669"/>
    <property type="project" value="TreeGrafter"/>
</dbReference>
<name>A0A8T0A3W6_9BILA</name>
<keyword evidence="8" id="KW-1185">Reference proteome</keyword>
<dbReference type="GO" id="GO:0045893">
    <property type="term" value="P:positive regulation of DNA-templated transcription"/>
    <property type="evidence" value="ECO:0007669"/>
    <property type="project" value="UniProtKB-ARBA"/>
</dbReference>
<dbReference type="InterPro" id="IPR036236">
    <property type="entry name" value="Znf_C2H2_sf"/>
</dbReference>
<sequence>HIYFSEKPFFCSWPNCQKRFANKFLLKKHKFIHTGQKPHICQFCKKPFNRKDNLLRHKKTHLQNGMTPTEGGVKRRHNMLRGITQQMALELQLLPLNSREGGRQRGNGRKNKNICCEGTIVNNSEFINNNEFNENN</sequence>
<dbReference type="PROSITE" id="PS50157">
    <property type="entry name" value="ZINC_FINGER_C2H2_2"/>
    <property type="match status" value="2"/>
</dbReference>
<evidence type="ECO:0000259" key="6">
    <source>
        <dbReference type="PROSITE" id="PS50157"/>
    </source>
</evidence>
<dbReference type="GO" id="GO:0000785">
    <property type="term" value="C:chromatin"/>
    <property type="evidence" value="ECO:0007669"/>
    <property type="project" value="TreeGrafter"/>
</dbReference>
<evidence type="ECO:0000256" key="3">
    <source>
        <dbReference type="ARBA" id="ARBA00022771"/>
    </source>
</evidence>
<feature type="domain" description="C2H2-type" evidence="6">
    <location>
        <begin position="39"/>
        <end position="61"/>
    </location>
</feature>
<dbReference type="Pfam" id="PF00096">
    <property type="entry name" value="zf-C2H2"/>
    <property type="match status" value="2"/>
</dbReference>
<dbReference type="Proteomes" id="UP000605970">
    <property type="component" value="Unassembled WGS sequence"/>
</dbReference>
<evidence type="ECO:0000313" key="7">
    <source>
        <dbReference type="EMBL" id="KAF7639643.1"/>
    </source>
</evidence>
<gene>
    <name evidence="7" type="ORF">Mgra_00000968</name>
</gene>
<keyword evidence="3 5" id="KW-0863">Zinc-finger</keyword>
<proteinExistence type="predicted"/>
<comment type="caution">
    <text evidence="7">The sequence shown here is derived from an EMBL/GenBank/DDBJ whole genome shotgun (WGS) entry which is preliminary data.</text>
</comment>
<dbReference type="PROSITE" id="PS00028">
    <property type="entry name" value="ZINC_FINGER_C2H2_1"/>
    <property type="match status" value="2"/>
</dbReference>
<keyword evidence="2" id="KW-0677">Repeat</keyword>
<evidence type="ECO:0000313" key="8">
    <source>
        <dbReference type="Proteomes" id="UP000605970"/>
    </source>
</evidence>
<organism evidence="7 8">
    <name type="scientific">Meloidogyne graminicola</name>
    <dbReference type="NCBI Taxonomy" id="189291"/>
    <lineage>
        <taxon>Eukaryota</taxon>
        <taxon>Metazoa</taxon>
        <taxon>Ecdysozoa</taxon>
        <taxon>Nematoda</taxon>
        <taxon>Chromadorea</taxon>
        <taxon>Rhabditida</taxon>
        <taxon>Tylenchina</taxon>
        <taxon>Tylenchomorpha</taxon>
        <taxon>Tylenchoidea</taxon>
        <taxon>Meloidogynidae</taxon>
        <taxon>Meloidogyninae</taxon>
        <taxon>Meloidogyne</taxon>
    </lineage>
</organism>
<evidence type="ECO:0000256" key="4">
    <source>
        <dbReference type="ARBA" id="ARBA00022833"/>
    </source>
</evidence>
<evidence type="ECO:0000256" key="5">
    <source>
        <dbReference type="PROSITE-ProRule" id="PRU00042"/>
    </source>
</evidence>
<dbReference type="SMART" id="SM00355">
    <property type="entry name" value="ZnF_C2H2"/>
    <property type="match status" value="2"/>
</dbReference>
<feature type="domain" description="C2H2-type" evidence="6">
    <location>
        <begin position="9"/>
        <end position="38"/>
    </location>
</feature>
<dbReference type="OrthoDB" id="654211at2759"/>
<dbReference type="Gene3D" id="3.30.160.60">
    <property type="entry name" value="Classic Zinc Finger"/>
    <property type="match status" value="2"/>
</dbReference>
<keyword evidence="4" id="KW-0862">Zinc</keyword>
<dbReference type="FunFam" id="3.30.160.60:FF:000125">
    <property type="entry name" value="Putative zinc finger protein 143"/>
    <property type="match status" value="1"/>
</dbReference>
<dbReference type="GO" id="GO:0000978">
    <property type="term" value="F:RNA polymerase II cis-regulatory region sequence-specific DNA binding"/>
    <property type="evidence" value="ECO:0007669"/>
    <property type="project" value="TreeGrafter"/>
</dbReference>
<reference evidence="7" key="1">
    <citation type="journal article" date="2020" name="Ecol. Evol.">
        <title>Genome structure and content of the rice root-knot nematode (Meloidogyne graminicola).</title>
        <authorList>
            <person name="Phan N.T."/>
            <person name="Danchin E.G.J."/>
            <person name="Klopp C."/>
            <person name="Perfus-Barbeoch L."/>
            <person name="Kozlowski D.K."/>
            <person name="Koutsovoulos G.D."/>
            <person name="Lopez-Roques C."/>
            <person name="Bouchez O."/>
            <person name="Zahm M."/>
            <person name="Besnard G."/>
            <person name="Bellafiore S."/>
        </authorList>
    </citation>
    <scope>NUCLEOTIDE SEQUENCE</scope>
    <source>
        <strain evidence="7">VN-18</strain>
    </source>
</reference>
<keyword evidence="1" id="KW-0479">Metal-binding</keyword>
<dbReference type="SUPFAM" id="SSF57667">
    <property type="entry name" value="beta-beta-alpha zinc fingers"/>
    <property type="match status" value="1"/>
</dbReference>
<dbReference type="PANTHER" id="PTHR14003">
    <property type="entry name" value="TRANSCRIPTIONAL REPRESSOR PROTEIN YY"/>
    <property type="match status" value="1"/>
</dbReference>
<dbReference type="InterPro" id="IPR013087">
    <property type="entry name" value="Znf_C2H2_type"/>
</dbReference>
<dbReference type="FunFam" id="3.30.160.60:FF:001732">
    <property type="entry name" value="Zgc:162936"/>
    <property type="match status" value="1"/>
</dbReference>
<protein>
    <recommendedName>
        <fullName evidence="6">C2H2-type domain-containing protein</fullName>
    </recommendedName>
</protein>
<dbReference type="GO" id="GO:0008270">
    <property type="term" value="F:zinc ion binding"/>
    <property type="evidence" value="ECO:0007669"/>
    <property type="project" value="UniProtKB-KW"/>
</dbReference>
<evidence type="ECO:0000256" key="1">
    <source>
        <dbReference type="ARBA" id="ARBA00022723"/>
    </source>
</evidence>
<dbReference type="AlphaFoldDB" id="A0A8T0A3W6"/>